<organism evidence="7 8">
    <name type="scientific">Rhizobium leguminosarum bv. trifolii</name>
    <dbReference type="NCBI Taxonomy" id="386"/>
    <lineage>
        <taxon>Bacteria</taxon>
        <taxon>Pseudomonadati</taxon>
        <taxon>Pseudomonadota</taxon>
        <taxon>Alphaproteobacteria</taxon>
        <taxon>Hyphomicrobiales</taxon>
        <taxon>Rhizobiaceae</taxon>
        <taxon>Rhizobium/Agrobacterium group</taxon>
        <taxon>Rhizobium</taxon>
    </lineage>
</organism>
<comment type="subcellular location">
    <subcellularLocation>
        <location evidence="1">Cell membrane</location>
        <topology evidence="1">Multi-pass membrane protein</topology>
    </subcellularLocation>
</comment>
<evidence type="ECO:0000256" key="4">
    <source>
        <dbReference type="ARBA" id="ARBA00022989"/>
    </source>
</evidence>
<comment type="caution">
    <text evidence="7">The sequence shown here is derived from an EMBL/GenBank/DDBJ whole genome shotgun (WGS) entry which is preliminary data.</text>
</comment>
<dbReference type="InterPro" id="IPR050833">
    <property type="entry name" value="Poly_Biosynth_Transport"/>
</dbReference>
<feature type="transmembrane region" description="Helical" evidence="6">
    <location>
        <begin position="21"/>
        <end position="45"/>
    </location>
</feature>
<feature type="transmembrane region" description="Helical" evidence="6">
    <location>
        <begin position="409"/>
        <end position="427"/>
    </location>
</feature>
<dbReference type="PANTHER" id="PTHR30250:SF26">
    <property type="entry name" value="PSMA PROTEIN"/>
    <property type="match status" value="1"/>
</dbReference>
<sequence>MSDERPESHGRRSNLLGNSGWNFAGFLFTLIANLATVPFVVRWIGLQALGSAGIVIAIAAPVTLIGTVLGQAVVREISARIGRGEEHAAARIAIVGLKICLIASAVAWLGIVLAGPWIMTGIAGASLPSQNLTVSFLIVATGTVAQQFSFVLQGICVGKQNFRLVAKASAWSSFATIIVTLGCTWSFPVLNGYLLGFAGSLVFSTAGWIWVTSSEFRESGRLISSSPDELKSLLHFGKWQSLSQLAGIFSNQIDRYVLASLAPSAVVGQYNVCNRLQEAAYIAVIRICEVLFPRFGNMSNSREEERHDFFMLASWGNSAFGAIVLSPIAVLSRPLLTVWVGEETAAGGTHLLQILILGGIVGCGSNVFQYYAMGMGRNAPAAYTSLAYSVMTVVFSFVSIWFYGPYAAGAGLLAASLVRVPLALLVTRNCFFRTFSAEQMFACTVAPVLVGICIVVGSLGLNFTWINGWLSLAFAYVCSVCVVSAAIAAVAMTTKTGSIILSRIYGSVRTALSERRLIGWNNHLVKRKRGF</sequence>
<evidence type="ECO:0000256" key="3">
    <source>
        <dbReference type="ARBA" id="ARBA00022692"/>
    </source>
</evidence>
<name>A0A3E1BWW6_RHILT</name>
<evidence type="ECO:0000256" key="5">
    <source>
        <dbReference type="ARBA" id="ARBA00023136"/>
    </source>
</evidence>
<evidence type="ECO:0000256" key="2">
    <source>
        <dbReference type="ARBA" id="ARBA00022475"/>
    </source>
</evidence>
<dbReference type="PANTHER" id="PTHR30250">
    <property type="entry name" value="PST FAMILY PREDICTED COLANIC ACID TRANSPORTER"/>
    <property type="match status" value="1"/>
</dbReference>
<keyword evidence="3 6" id="KW-0812">Transmembrane</keyword>
<dbReference type="RefSeq" id="WP_116272410.1">
    <property type="nucleotide sequence ID" value="NZ_KZ859521.1"/>
</dbReference>
<evidence type="ECO:0000256" key="1">
    <source>
        <dbReference type="ARBA" id="ARBA00004651"/>
    </source>
</evidence>
<keyword evidence="5 6" id="KW-0472">Membrane</keyword>
<feature type="transmembrane region" description="Helical" evidence="6">
    <location>
        <begin position="131"/>
        <end position="152"/>
    </location>
</feature>
<dbReference type="EMBL" id="NAOO01000004">
    <property type="protein sequence ID" value="RFB99697.1"/>
    <property type="molecule type" value="Genomic_DNA"/>
</dbReference>
<dbReference type="Pfam" id="PF01943">
    <property type="entry name" value="Polysacc_synt"/>
    <property type="match status" value="1"/>
</dbReference>
<feature type="transmembrane region" description="Helical" evidence="6">
    <location>
        <begin position="351"/>
        <end position="373"/>
    </location>
</feature>
<protein>
    <submittedName>
        <fullName evidence="7">Transporter</fullName>
    </submittedName>
</protein>
<dbReference type="InterPro" id="IPR002797">
    <property type="entry name" value="Polysacc_synth"/>
</dbReference>
<evidence type="ECO:0000313" key="8">
    <source>
        <dbReference type="Proteomes" id="UP000256748"/>
    </source>
</evidence>
<evidence type="ECO:0000256" key="6">
    <source>
        <dbReference type="SAM" id="Phobius"/>
    </source>
</evidence>
<dbReference type="Proteomes" id="UP000256748">
    <property type="component" value="Unassembled WGS sequence"/>
</dbReference>
<keyword evidence="2" id="KW-1003">Cell membrane</keyword>
<feature type="transmembrane region" description="Helical" evidence="6">
    <location>
        <begin position="164"/>
        <end position="187"/>
    </location>
</feature>
<dbReference type="AlphaFoldDB" id="A0A3E1BWW6"/>
<feature type="transmembrane region" description="Helical" evidence="6">
    <location>
        <begin position="439"/>
        <end position="461"/>
    </location>
</feature>
<evidence type="ECO:0000313" key="7">
    <source>
        <dbReference type="EMBL" id="RFB99697.1"/>
    </source>
</evidence>
<reference evidence="7 8" key="1">
    <citation type="submission" date="2017-03" db="EMBL/GenBank/DDBJ databases">
        <title>Genome analysis of Rhizobial strains effectives or ineffectives for nitrogen fixation isolated from bean seeds.</title>
        <authorList>
            <person name="Peralta H."/>
            <person name="Aguilar-Vera A."/>
            <person name="Mora Y."/>
            <person name="Vargas-Lagunas C."/>
            <person name="Girard L."/>
            <person name="Mora J."/>
        </authorList>
    </citation>
    <scope>NUCLEOTIDE SEQUENCE [LARGE SCALE GENOMIC DNA]</scope>
    <source>
        <strain evidence="7 8">CCGM5</strain>
    </source>
</reference>
<proteinExistence type="predicted"/>
<feature type="transmembrane region" description="Helical" evidence="6">
    <location>
        <begin position="95"/>
        <end position="119"/>
    </location>
</feature>
<keyword evidence="4 6" id="KW-1133">Transmembrane helix</keyword>
<feature type="transmembrane region" description="Helical" evidence="6">
    <location>
        <begin position="309"/>
        <end position="331"/>
    </location>
</feature>
<feature type="transmembrane region" description="Helical" evidence="6">
    <location>
        <begin position="51"/>
        <end position="74"/>
    </location>
</feature>
<feature type="transmembrane region" description="Helical" evidence="6">
    <location>
        <begin position="193"/>
        <end position="211"/>
    </location>
</feature>
<dbReference type="GO" id="GO:0005886">
    <property type="term" value="C:plasma membrane"/>
    <property type="evidence" value="ECO:0007669"/>
    <property type="project" value="UniProtKB-SubCell"/>
</dbReference>
<accession>A0A3E1BWW6</accession>
<feature type="transmembrane region" description="Helical" evidence="6">
    <location>
        <begin position="473"/>
        <end position="493"/>
    </location>
</feature>
<feature type="transmembrane region" description="Helical" evidence="6">
    <location>
        <begin position="385"/>
        <end position="403"/>
    </location>
</feature>
<gene>
    <name evidence="7" type="ORF">B5K10_04040</name>
</gene>